<organism evidence="2">
    <name type="scientific">freshwater metagenome</name>
    <dbReference type="NCBI Taxonomy" id="449393"/>
    <lineage>
        <taxon>unclassified sequences</taxon>
        <taxon>metagenomes</taxon>
        <taxon>ecological metagenomes</taxon>
    </lineage>
</organism>
<dbReference type="InterPro" id="IPR011604">
    <property type="entry name" value="PDDEXK-like_dom_sf"/>
</dbReference>
<dbReference type="EMBL" id="CAEZWM010000075">
    <property type="protein sequence ID" value="CAB4656855.1"/>
    <property type="molecule type" value="Genomic_DNA"/>
</dbReference>
<protein>
    <submittedName>
        <fullName evidence="2">Unannotated protein</fullName>
    </submittedName>
</protein>
<gene>
    <name evidence="2" type="ORF">UFOPK2242_00728</name>
</gene>
<dbReference type="Gene3D" id="3.90.320.10">
    <property type="match status" value="1"/>
</dbReference>
<sequence length="263" mass="28851">MSKDRSLPEILGITATSLSAWRRCPRLYLNSYVLGTARSDSSGSPDFGTFVHALMHQIHTTGSCHDSEHVRDVLEGYGADTGVVPSMIERHAERCPSENALMGRHEHQLARFHPGAPRFIASGRLDAIWRLDGVLEVRDYKTGGKATERVADDERARLQAWLVAPIATRLNLSLRVRYEHLAAEIDDEPDVFEPGVEELEEIQEEICATVAAIRVAGQAISSGGFPGVADAAICQHCDYRSICPDSATPGVPTWPEPPEEDLT</sequence>
<name>A0A6J6L977_9ZZZZ</name>
<reference evidence="2" key="1">
    <citation type="submission" date="2020-05" db="EMBL/GenBank/DDBJ databases">
        <authorList>
            <person name="Chiriac C."/>
            <person name="Salcher M."/>
            <person name="Ghai R."/>
            <person name="Kavagutti S V."/>
        </authorList>
    </citation>
    <scope>NUCLEOTIDE SEQUENCE</scope>
</reference>
<dbReference type="Pfam" id="PF12705">
    <property type="entry name" value="PDDEXK_1"/>
    <property type="match status" value="1"/>
</dbReference>
<feature type="domain" description="PD-(D/E)XK endonuclease-like" evidence="1">
    <location>
        <begin position="14"/>
        <end position="244"/>
    </location>
</feature>
<proteinExistence type="predicted"/>
<dbReference type="InterPro" id="IPR038726">
    <property type="entry name" value="PDDEXK_AddAB-type"/>
</dbReference>
<accession>A0A6J6L977</accession>
<evidence type="ECO:0000313" key="2">
    <source>
        <dbReference type="EMBL" id="CAB4656855.1"/>
    </source>
</evidence>
<evidence type="ECO:0000259" key="1">
    <source>
        <dbReference type="Pfam" id="PF12705"/>
    </source>
</evidence>
<dbReference type="AlphaFoldDB" id="A0A6J6L977"/>